<feature type="transmembrane region" description="Helical" evidence="7">
    <location>
        <begin position="12"/>
        <end position="31"/>
    </location>
</feature>
<evidence type="ECO:0000256" key="3">
    <source>
        <dbReference type="ARBA" id="ARBA00022989"/>
    </source>
</evidence>
<feature type="transmembrane region" description="Helical" evidence="7">
    <location>
        <begin position="228"/>
        <end position="248"/>
    </location>
</feature>
<evidence type="ECO:0000256" key="7">
    <source>
        <dbReference type="SAM" id="Phobius"/>
    </source>
</evidence>
<dbReference type="InterPro" id="IPR052337">
    <property type="entry name" value="SAT4-like"/>
</dbReference>
<keyword evidence="10" id="KW-1185">Reference proteome</keyword>
<dbReference type="Pfam" id="PF20684">
    <property type="entry name" value="Fung_rhodopsin"/>
    <property type="match status" value="1"/>
</dbReference>
<dbReference type="AlphaFoldDB" id="A0A8H8RLX7"/>
<dbReference type="PANTHER" id="PTHR33048:SF96">
    <property type="entry name" value="INTEGRAL MEMBRANE PROTEIN"/>
    <property type="match status" value="1"/>
</dbReference>
<evidence type="ECO:0000256" key="1">
    <source>
        <dbReference type="ARBA" id="ARBA00004141"/>
    </source>
</evidence>
<feature type="region of interest" description="Disordered" evidence="6">
    <location>
        <begin position="357"/>
        <end position="401"/>
    </location>
</feature>
<dbReference type="InterPro" id="IPR049326">
    <property type="entry name" value="Rhodopsin_dom_fungi"/>
</dbReference>
<feature type="compositionally biased region" description="Polar residues" evidence="6">
    <location>
        <begin position="369"/>
        <end position="378"/>
    </location>
</feature>
<feature type="transmembrane region" description="Helical" evidence="7">
    <location>
        <begin position="145"/>
        <end position="166"/>
    </location>
</feature>
<keyword evidence="2 7" id="KW-0812">Transmembrane</keyword>
<dbReference type="Proteomes" id="UP000462212">
    <property type="component" value="Unassembled WGS sequence"/>
</dbReference>
<keyword evidence="4 7" id="KW-0472">Membrane</keyword>
<comment type="subcellular location">
    <subcellularLocation>
        <location evidence="1">Membrane</location>
        <topology evidence="1">Multi-pass membrane protein</topology>
    </subcellularLocation>
</comment>
<proteinExistence type="inferred from homology"/>
<sequence length="420" mass="46183">MGKVNRGPEVEAVAILFLTLTWVFVGLRCYVRGVMMKSFGTDDWLAVLALIIFSLYCTFVLLGGMRRATKALNFPFQVEDSMEISFDVKYGTGRHLADIPPADVPTALKWWWFCELTYVSSTAVLKASICIFLNRICVRISEKIVIWAVMVAVIVFSTFYFFLIMFQCHPVMYFWTQYLGDSGGCISSSIIANSSYAHSAVSAAADWTLGILPIFLVWNLVMSPRIKVSVALILALGAIGSTATIVRIPYISQLTQGDFLYSTTDLSIWSTVEPGIGITASAMATLRPLFQSFLARSRLLGGSSGPHETSGSHGWRNFNGPARAGYFRSGGNVRVGGAAEFVLSDVRNGVGVTTVIQSTNDGQNDKGASKSSATLSRNRSVDPLQDDSSEEFLPMQRPKGEWEVRKTTEVMTTQERDINK</sequence>
<evidence type="ECO:0000256" key="6">
    <source>
        <dbReference type="SAM" id="MobiDB-lite"/>
    </source>
</evidence>
<gene>
    <name evidence="9" type="ORF">LSUB1_G002782</name>
</gene>
<organism evidence="9 10">
    <name type="scientific">Lachnellula subtilissima</name>
    <dbReference type="NCBI Taxonomy" id="602034"/>
    <lineage>
        <taxon>Eukaryota</taxon>
        <taxon>Fungi</taxon>
        <taxon>Dikarya</taxon>
        <taxon>Ascomycota</taxon>
        <taxon>Pezizomycotina</taxon>
        <taxon>Leotiomycetes</taxon>
        <taxon>Helotiales</taxon>
        <taxon>Lachnaceae</taxon>
        <taxon>Lachnellula</taxon>
    </lineage>
</organism>
<evidence type="ECO:0000313" key="10">
    <source>
        <dbReference type="Proteomes" id="UP000462212"/>
    </source>
</evidence>
<evidence type="ECO:0000256" key="4">
    <source>
        <dbReference type="ARBA" id="ARBA00023136"/>
    </source>
</evidence>
<evidence type="ECO:0000259" key="8">
    <source>
        <dbReference type="Pfam" id="PF20684"/>
    </source>
</evidence>
<comment type="caution">
    <text evidence="9">The sequence shown here is derived from an EMBL/GenBank/DDBJ whole genome shotgun (WGS) entry which is preliminary data.</text>
</comment>
<keyword evidence="3 7" id="KW-1133">Transmembrane helix</keyword>
<feature type="transmembrane region" description="Helical" evidence="7">
    <location>
        <begin position="204"/>
        <end position="221"/>
    </location>
</feature>
<evidence type="ECO:0000256" key="5">
    <source>
        <dbReference type="ARBA" id="ARBA00038359"/>
    </source>
</evidence>
<feature type="domain" description="Rhodopsin" evidence="8">
    <location>
        <begin position="27"/>
        <end position="291"/>
    </location>
</feature>
<evidence type="ECO:0000313" key="9">
    <source>
        <dbReference type="EMBL" id="TVY35835.1"/>
    </source>
</evidence>
<dbReference type="OrthoDB" id="3936451at2759"/>
<evidence type="ECO:0000256" key="2">
    <source>
        <dbReference type="ARBA" id="ARBA00022692"/>
    </source>
</evidence>
<accession>A0A8H8RLX7</accession>
<feature type="transmembrane region" description="Helical" evidence="7">
    <location>
        <begin position="43"/>
        <end position="65"/>
    </location>
</feature>
<comment type="similarity">
    <text evidence="5">Belongs to the SAT4 family.</text>
</comment>
<protein>
    <recommendedName>
        <fullName evidence="8">Rhodopsin domain-containing protein</fullName>
    </recommendedName>
</protein>
<dbReference type="GO" id="GO:0016020">
    <property type="term" value="C:membrane"/>
    <property type="evidence" value="ECO:0007669"/>
    <property type="project" value="UniProtKB-SubCell"/>
</dbReference>
<reference evidence="9 10" key="1">
    <citation type="submission" date="2018-05" db="EMBL/GenBank/DDBJ databases">
        <title>Genome sequencing and assembly of the regulated plant pathogen Lachnellula willkommii and related sister species for the development of diagnostic species identification markers.</title>
        <authorList>
            <person name="Giroux E."/>
            <person name="Bilodeau G."/>
        </authorList>
    </citation>
    <scope>NUCLEOTIDE SEQUENCE [LARGE SCALE GENOMIC DNA]</scope>
    <source>
        <strain evidence="9 10">CBS 197.66</strain>
    </source>
</reference>
<dbReference type="EMBL" id="QGMJ01000484">
    <property type="protein sequence ID" value="TVY35835.1"/>
    <property type="molecule type" value="Genomic_DNA"/>
</dbReference>
<name>A0A8H8RLX7_9HELO</name>
<dbReference type="PANTHER" id="PTHR33048">
    <property type="entry name" value="PTH11-LIKE INTEGRAL MEMBRANE PROTEIN (AFU_ORTHOLOGUE AFUA_5G11245)"/>
    <property type="match status" value="1"/>
</dbReference>